<comment type="caution">
    <text evidence="2">The sequence shown here is derived from an EMBL/GenBank/DDBJ whole genome shotgun (WGS) entry which is preliminary data.</text>
</comment>
<keyword evidence="1" id="KW-0732">Signal</keyword>
<dbReference type="AlphaFoldDB" id="A0AAN6S2V9"/>
<feature type="chain" id="PRO_5042975048" description="Secreted protein" evidence="1">
    <location>
        <begin position="25"/>
        <end position="128"/>
    </location>
</feature>
<evidence type="ECO:0000313" key="3">
    <source>
        <dbReference type="Proteomes" id="UP001303473"/>
    </source>
</evidence>
<keyword evidence="3" id="KW-1185">Reference proteome</keyword>
<gene>
    <name evidence="2" type="ORF">QBC46DRAFT_409579</name>
</gene>
<name>A0AAN6S2V9_9PEZI</name>
<dbReference type="EMBL" id="MU853817">
    <property type="protein sequence ID" value="KAK3939107.1"/>
    <property type="molecule type" value="Genomic_DNA"/>
</dbReference>
<protein>
    <recommendedName>
        <fullName evidence="4">Secreted protein</fullName>
    </recommendedName>
</protein>
<feature type="signal peptide" evidence="1">
    <location>
        <begin position="1"/>
        <end position="24"/>
    </location>
</feature>
<evidence type="ECO:0000256" key="1">
    <source>
        <dbReference type="SAM" id="SignalP"/>
    </source>
</evidence>
<evidence type="ECO:0000313" key="2">
    <source>
        <dbReference type="EMBL" id="KAK3939107.1"/>
    </source>
</evidence>
<evidence type="ECO:0008006" key="4">
    <source>
        <dbReference type="Google" id="ProtNLM"/>
    </source>
</evidence>
<proteinExistence type="predicted"/>
<sequence length="128" mass="13918">MRQERWLAQLAPLKSFFLFPSVIASPAYSSEQLPAHCETITLVAFFTVLVPDKSLQGDASLLSASVLPNRFKPAALASGPVPLRPIRILQNGSAVPKRSTKATRTIGPCNYLSPPIPSRHTETASMLY</sequence>
<dbReference type="Proteomes" id="UP001303473">
    <property type="component" value="Unassembled WGS sequence"/>
</dbReference>
<reference evidence="3" key="1">
    <citation type="journal article" date="2023" name="Mol. Phylogenet. Evol.">
        <title>Genome-scale phylogeny and comparative genomics of the fungal order Sordariales.</title>
        <authorList>
            <person name="Hensen N."/>
            <person name="Bonometti L."/>
            <person name="Westerberg I."/>
            <person name="Brannstrom I.O."/>
            <person name="Guillou S."/>
            <person name="Cros-Aarteil S."/>
            <person name="Calhoun S."/>
            <person name="Haridas S."/>
            <person name="Kuo A."/>
            <person name="Mondo S."/>
            <person name="Pangilinan J."/>
            <person name="Riley R."/>
            <person name="LaButti K."/>
            <person name="Andreopoulos B."/>
            <person name="Lipzen A."/>
            <person name="Chen C."/>
            <person name="Yan M."/>
            <person name="Daum C."/>
            <person name="Ng V."/>
            <person name="Clum A."/>
            <person name="Steindorff A."/>
            <person name="Ohm R.A."/>
            <person name="Martin F."/>
            <person name="Silar P."/>
            <person name="Natvig D.O."/>
            <person name="Lalanne C."/>
            <person name="Gautier V."/>
            <person name="Ament-Velasquez S.L."/>
            <person name="Kruys A."/>
            <person name="Hutchinson M.I."/>
            <person name="Powell A.J."/>
            <person name="Barry K."/>
            <person name="Miller A.N."/>
            <person name="Grigoriev I.V."/>
            <person name="Debuchy R."/>
            <person name="Gladieux P."/>
            <person name="Hiltunen Thoren M."/>
            <person name="Johannesson H."/>
        </authorList>
    </citation>
    <scope>NUCLEOTIDE SEQUENCE [LARGE SCALE GENOMIC DNA]</scope>
    <source>
        <strain evidence="3">CBS 340.73</strain>
    </source>
</reference>
<accession>A0AAN6S2V9</accession>
<organism evidence="2 3">
    <name type="scientific">Diplogelasinospora grovesii</name>
    <dbReference type="NCBI Taxonomy" id="303347"/>
    <lineage>
        <taxon>Eukaryota</taxon>
        <taxon>Fungi</taxon>
        <taxon>Dikarya</taxon>
        <taxon>Ascomycota</taxon>
        <taxon>Pezizomycotina</taxon>
        <taxon>Sordariomycetes</taxon>
        <taxon>Sordariomycetidae</taxon>
        <taxon>Sordariales</taxon>
        <taxon>Diplogelasinosporaceae</taxon>
        <taxon>Diplogelasinospora</taxon>
    </lineage>
</organism>